<sequence length="596" mass="65277">MKSFLVVGRVLLLLVISVDTVISQQDAWHMDFIPTLGGSNFAASYNYDDLNASPCSTVELQPDKSNYWMPQLYWIVKPGDPNTTFISMRTNNRFYYFLGRNDYNTPVQPFPKGLRMLSGNPMAKAPSTPPYLTFQCQKTPEDIYYGPNWNFNSKCNTGIKTEVKFPSCWDGINLYKSDQSHMAYPSNPPNAGRCPRSHPIRLPMILLEYTWMIPKVGLDKIIKGHLAWSNGDTTGKIGMACMPISSTGKLTFEFRWDISVLKKALNDPRCVNLNSSLPFKKCAAFEGMFNAEKAKACKPSRGILVEPTGNGDDVEIPRLPGCNPLWSDGPKPTCNPPVSPLDVSHLTGEDGPYVVDRDDQFNPNLASVGSTWAKAGCFEDSKTSPPFNGAMDGYYDEKNLTVTQCTTLCGKSNKKVAAMMKKGTATGWLCQCADTIASTALVAPDSCYLTCPGDKNQICGGSYNWVVHYTNQPSVGGVGCYRPPSDANADNLIKAAKHSFKSDSMSRSMCLSACAAIGAKWAGLMNGNTCYCGDEYKLGKGVYVPDSQCDKPCHGNKQETCGGSNAPRLQTLPVSNTAVIAHKRMLKRAALPREAH</sequence>
<dbReference type="EMBL" id="BLZA01000023">
    <property type="protein sequence ID" value="GHJ87602.1"/>
    <property type="molecule type" value="Genomic_DNA"/>
</dbReference>
<organism evidence="3 4">
    <name type="scientific">Naganishia liquefaciens</name>
    <dbReference type="NCBI Taxonomy" id="104408"/>
    <lineage>
        <taxon>Eukaryota</taxon>
        <taxon>Fungi</taxon>
        <taxon>Dikarya</taxon>
        <taxon>Basidiomycota</taxon>
        <taxon>Agaricomycotina</taxon>
        <taxon>Tremellomycetes</taxon>
        <taxon>Filobasidiales</taxon>
        <taxon>Filobasidiaceae</taxon>
        <taxon>Naganishia</taxon>
    </lineage>
</organism>
<feature type="domain" description="WSC" evidence="2">
    <location>
        <begin position="474"/>
        <end position="573"/>
    </location>
</feature>
<protein>
    <recommendedName>
        <fullName evidence="2">WSC domain-containing protein</fullName>
    </recommendedName>
</protein>
<dbReference type="Proteomes" id="UP000620104">
    <property type="component" value="Unassembled WGS sequence"/>
</dbReference>
<dbReference type="InterPro" id="IPR002889">
    <property type="entry name" value="WSC_carb-bd"/>
</dbReference>
<dbReference type="PANTHER" id="PTHR43662">
    <property type="match status" value="1"/>
</dbReference>
<feature type="chain" id="PRO_5034005316" description="WSC domain-containing protein" evidence="1">
    <location>
        <begin position="24"/>
        <end position="596"/>
    </location>
</feature>
<dbReference type="Pfam" id="PF01822">
    <property type="entry name" value="WSC"/>
    <property type="match status" value="2"/>
</dbReference>
<comment type="caution">
    <text evidence="3">The sequence shown here is derived from an EMBL/GenBank/DDBJ whole genome shotgun (WGS) entry which is preliminary data.</text>
</comment>
<feature type="domain" description="WSC" evidence="2">
    <location>
        <begin position="371"/>
        <end position="471"/>
    </location>
</feature>
<dbReference type="Pfam" id="PF09362">
    <property type="entry name" value="DUF1996"/>
    <property type="match status" value="1"/>
</dbReference>
<evidence type="ECO:0000313" key="4">
    <source>
        <dbReference type="Proteomes" id="UP000620104"/>
    </source>
</evidence>
<evidence type="ECO:0000259" key="2">
    <source>
        <dbReference type="PROSITE" id="PS51212"/>
    </source>
</evidence>
<reference evidence="3" key="1">
    <citation type="submission" date="2020-07" db="EMBL/GenBank/DDBJ databases">
        <title>Draft Genome Sequence of a Deep-Sea Yeast, Naganishia (Cryptococcus) liquefaciens strain N6.</title>
        <authorList>
            <person name="Han Y.W."/>
            <person name="Kajitani R."/>
            <person name="Morimoto H."/>
            <person name="Parhat M."/>
            <person name="Tsubouchi H."/>
            <person name="Bakenova O."/>
            <person name="Ogata M."/>
            <person name="Argunhan B."/>
            <person name="Aoki R."/>
            <person name="Kajiwara S."/>
            <person name="Itoh T."/>
            <person name="Iwasaki H."/>
        </authorList>
    </citation>
    <scope>NUCLEOTIDE SEQUENCE</scope>
    <source>
        <strain evidence="3">N6</strain>
    </source>
</reference>
<dbReference type="AlphaFoldDB" id="A0A8H3TUW5"/>
<gene>
    <name evidence="3" type="ORF">NliqN6_4004</name>
</gene>
<evidence type="ECO:0000313" key="3">
    <source>
        <dbReference type="EMBL" id="GHJ87602.1"/>
    </source>
</evidence>
<evidence type="ECO:0000256" key="1">
    <source>
        <dbReference type="SAM" id="SignalP"/>
    </source>
</evidence>
<proteinExistence type="predicted"/>
<dbReference type="PANTHER" id="PTHR43662:SF3">
    <property type="entry name" value="DOMAIN PROTEIN, PUTATIVE (AFU_ORTHOLOGUE AFUA_6G11970)-RELATED"/>
    <property type="match status" value="1"/>
</dbReference>
<dbReference type="SMART" id="SM00321">
    <property type="entry name" value="WSC"/>
    <property type="match status" value="2"/>
</dbReference>
<dbReference type="PROSITE" id="PS51212">
    <property type="entry name" value="WSC"/>
    <property type="match status" value="2"/>
</dbReference>
<accession>A0A8H3TUW5</accession>
<keyword evidence="1" id="KW-0732">Signal</keyword>
<name>A0A8H3TUW5_9TREE</name>
<dbReference type="OrthoDB" id="74764at2759"/>
<keyword evidence="4" id="KW-1185">Reference proteome</keyword>
<dbReference type="InterPro" id="IPR018535">
    <property type="entry name" value="DUF1996"/>
</dbReference>
<feature type="signal peptide" evidence="1">
    <location>
        <begin position="1"/>
        <end position="23"/>
    </location>
</feature>